<accession>A0A2W4ST38</accession>
<dbReference type="EMBL" id="QJPH01000321">
    <property type="protein sequence ID" value="PZN78300.1"/>
    <property type="molecule type" value="Genomic_DNA"/>
</dbReference>
<dbReference type="Proteomes" id="UP000249396">
    <property type="component" value="Unassembled WGS sequence"/>
</dbReference>
<comment type="caution">
    <text evidence="1">The sequence shown here is derived from an EMBL/GenBank/DDBJ whole genome shotgun (WGS) entry which is preliminary data.</text>
</comment>
<protein>
    <submittedName>
        <fullName evidence="1">Uncharacterized protein</fullName>
    </submittedName>
</protein>
<evidence type="ECO:0000313" key="1">
    <source>
        <dbReference type="EMBL" id="PZN78300.1"/>
    </source>
</evidence>
<name>A0A2W4ST38_9GAMM</name>
<dbReference type="AlphaFoldDB" id="A0A2W4ST38"/>
<evidence type="ECO:0000313" key="2">
    <source>
        <dbReference type="Proteomes" id="UP000249396"/>
    </source>
</evidence>
<proteinExistence type="predicted"/>
<gene>
    <name evidence="1" type="ORF">DM484_13040</name>
</gene>
<organism evidence="1 2">
    <name type="scientific">Candidatus Methylumidiphilus alinenensis</name>
    <dbReference type="NCBI Taxonomy" id="2202197"/>
    <lineage>
        <taxon>Bacteria</taxon>
        <taxon>Pseudomonadati</taxon>
        <taxon>Pseudomonadota</taxon>
        <taxon>Gammaproteobacteria</taxon>
        <taxon>Methylococcales</taxon>
        <taxon>Candidatus Methylumidiphilus</taxon>
    </lineage>
</organism>
<reference evidence="1 2" key="1">
    <citation type="journal article" date="2018" name="Aquat. Microb. Ecol.">
        <title>Gammaproteobacterial methanotrophs dominate.</title>
        <authorList>
            <person name="Rissanen A.J."/>
            <person name="Saarenheimo J."/>
            <person name="Tiirola M."/>
            <person name="Peura S."/>
            <person name="Aalto S.L."/>
            <person name="Karvinen A."/>
            <person name="Nykanen H."/>
        </authorList>
    </citation>
    <scope>NUCLEOTIDE SEQUENCE [LARGE SCALE GENOMIC DNA]</scope>
    <source>
        <strain evidence="1">AMbin10</strain>
    </source>
</reference>
<sequence length="79" mass="8888">MNIRILQDEGFDERYIAFVDHTDQAKSLKRDNPQIARVNACLAKAVMEMFAHAGVAIIELPPALEGTRRLRVIEPQNNG</sequence>